<reference evidence="4" key="1">
    <citation type="submission" date="2018-05" db="EMBL/GenBank/DDBJ databases">
        <authorList>
            <person name="Lanie J.A."/>
            <person name="Ng W.-L."/>
            <person name="Kazmierczak K.M."/>
            <person name="Andrzejewski T.M."/>
            <person name="Davidsen T.M."/>
            <person name="Wayne K.J."/>
            <person name="Tettelin H."/>
            <person name="Glass J.I."/>
            <person name="Rusch D."/>
            <person name="Podicherti R."/>
            <person name="Tsui H.-C.T."/>
            <person name="Winkler M.E."/>
        </authorList>
    </citation>
    <scope>NUCLEOTIDE SEQUENCE</scope>
</reference>
<dbReference type="EMBL" id="UINC01025724">
    <property type="protein sequence ID" value="SVB01849.1"/>
    <property type="molecule type" value="Genomic_DNA"/>
</dbReference>
<sequence length="202" mass="22092">MGMKPSPFAIKIPYEEKNNKVVGGRPNPDDRSDAIDKVTGRARYAADYNLPGQLIGKVLRSPHAHAVIKSIDTTEAEKIAGVKAVVTRDDFPDMEVEHAASGELMVNFRDVTRNMIAREKALYDGHPVAAVAALSESIAKQALKLIKVDYEVLPHVIDVVEAMQPDAPLLHEDMFTKGVSIEPDPTKKSNIATRIESKLGDI</sequence>
<dbReference type="Pfam" id="PF01315">
    <property type="entry name" value="Ald_Xan_dh_C"/>
    <property type="match status" value="1"/>
</dbReference>
<dbReference type="AlphaFoldDB" id="A0A382AKD7"/>
<gene>
    <name evidence="4" type="ORF">METZ01_LOCUS154703</name>
</gene>
<dbReference type="PANTHER" id="PTHR11908">
    <property type="entry name" value="XANTHINE DEHYDROGENASE"/>
    <property type="match status" value="1"/>
</dbReference>
<dbReference type="SMART" id="SM01008">
    <property type="entry name" value="Ald_Xan_dh_C"/>
    <property type="match status" value="1"/>
</dbReference>
<dbReference type="InterPro" id="IPR000674">
    <property type="entry name" value="Ald_Oxase/Xan_DH_a/b"/>
</dbReference>
<dbReference type="Gene3D" id="3.30.365.10">
    <property type="entry name" value="Aldehyde oxidase/xanthine dehydrogenase, molybdopterin binding domain"/>
    <property type="match status" value="1"/>
</dbReference>
<name>A0A382AKD7_9ZZZZ</name>
<dbReference type="GO" id="GO:0016491">
    <property type="term" value="F:oxidoreductase activity"/>
    <property type="evidence" value="ECO:0007669"/>
    <property type="project" value="UniProtKB-KW"/>
</dbReference>
<keyword evidence="1" id="KW-0500">Molybdenum</keyword>
<keyword evidence="2" id="KW-0560">Oxidoreductase</keyword>
<evidence type="ECO:0000256" key="2">
    <source>
        <dbReference type="ARBA" id="ARBA00023002"/>
    </source>
</evidence>
<feature type="non-terminal residue" evidence="4">
    <location>
        <position position="202"/>
    </location>
</feature>
<dbReference type="SUPFAM" id="SSF54665">
    <property type="entry name" value="CO dehydrogenase molybdoprotein N-domain-like"/>
    <property type="match status" value="1"/>
</dbReference>
<dbReference type="PANTHER" id="PTHR11908:SF132">
    <property type="entry name" value="ALDEHYDE OXIDASE 1-RELATED"/>
    <property type="match status" value="1"/>
</dbReference>
<dbReference type="GO" id="GO:0005506">
    <property type="term" value="F:iron ion binding"/>
    <property type="evidence" value="ECO:0007669"/>
    <property type="project" value="InterPro"/>
</dbReference>
<evidence type="ECO:0000256" key="1">
    <source>
        <dbReference type="ARBA" id="ARBA00022505"/>
    </source>
</evidence>
<feature type="domain" description="Aldehyde oxidase/xanthine dehydrogenase a/b hammerhead" evidence="3">
    <location>
        <begin position="39"/>
        <end position="154"/>
    </location>
</feature>
<accession>A0A382AKD7</accession>
<dbReference type="Gene3D" id="3.90.1170.50">
    <property type="entry name" value="Aldehyde oxidase/xanthine dehydrogenase, a/b hammerhead"/>
    <property type="match status" value="1"/>
</dbReference>
<organism evidence="4">
    <name type="scientific">marine metagenome</name>
    <dbReference type="NCBI Taxonomy" id="408172"/>
    <lineage>
        <taxon>unclassified sequences</taxon>
        <taxon>metagenomes</taxon>
        <taxon>ecological metagenomes</taxon>
    </lineage>
</organism>
<proteinExistence type="predicted"/>
<dbReference type="InterPro" id="IPR036856">
    <property type="entry name" value="Ald_Oxase/Xan_DH_a/b_sf"/>
</dbReference>
<dbReference type="InterPro" id="IPR016208">
    <property type="entry name" value="Ald_Oxase/xanthine_DH-like"/>
</dbReference>
<protein>
    <recommendedName>
        <fullName evidence="3">Aldehyde oxidase/xanthine dehydrogenase a/b hammerhead domain-containing protein</fullName>
    </recommendedName>
</protein>
<evidence type="ECO:0000313" key="4">
    <source>
        <dbReference type="EMBL" id="SVB01849.1"/>
    </source>
</evidence>
<evidence type="ECO:0000259" key="3">
    <source>
        <dbReference type="SMART" id="SM01008"/>
    </source>
</evidence>